<protein>
    <submittedName>
        <fullName evidence="2">Uncharacterized protein</fullName>
    </submittedName>
</protein>
<accession>A0A9W6SAU3</accession>
<feature type="signal peptide" evidence="1">
    <location>
        <begin position="1"/>
        <end position="21"/>
    </location>
</feature>
<dbReference type="EMBL" id="BSTK01000020">
    <property type="protein sequence ID" value="GLY91470.1"/>
    <property type="molecule type" value="Genomic_DNA"/>
</dbReference>
<proteinExistence type="predicted"/>
<evidence type="ECO:0000256" key="1">
    <source>
        <dbReference type="SAM" id="SignalP"/>
    </source>
</evidence>
<sequence>MRKPWYKRATTRLLAAAGALALSVATSVITGVAQKLVDGDSQASPATSPARSAAKIPLVTAAARVLEDLDQDIWVAGAPVDLTPARIARIQQARNRGGTQGDLHDYLSGMTQVGAVKSDGIAIDLNLATRSASQVRVDRIRLASQCRDPLAGTVFYSPPAGPAMPIGKIGFDLDSPAPVARKLVDGDSEQKLGADYFADNVQYLKKDDGFAYRVVARTSKHYCEFRILVDASADGVSQTTTVDDQGRPFRVSALICGDGPVPCPKFSAYRRVYSGGVANADGNGAWTAKDPKTYNGL</sequence>
<evidence type="ECO:0000313" key="2">
    <source>
        <dbReference type="EMBL" id="GLY91470.1"/>
    </source>
</evidence>
<dbReference type="AlphaFoldDB" id="A0A9W6SAU3"/>
<reference evidence="2" key="1">
    <citation type="submission" date="2023-03" db="EMBL/GenBank/DDBJ databases">
        <title>Actinoallomurus iriomotensis NBRC 103684.</title>
        <authorList>
            <person name="Ichikawa N."/>
            <person name="Sato H."/>
            <person name="Tonouchi N."/>
        </authorList>
    </citation>
    <scope>NUCLEOTIDE SEQUENCE</scope>
    <source>
        <strain evidence="2">NBRC 103684</strain>
    </source>
</reference>
<keyword evidence="1" id="KW-0732">Signal</keyword>
<dbReference type="Proteomes" id="UP001165074">
    <property type="component" value="Unassembled WGS sequence"/>
</dbReference>
<evidence type="ECO:0000313" key="3">
    <source>
        <dbReference type="Proteomes" id="UP001165074"/>
    </source>
</evidence>
<gene>
    <name evidence="2" type="ORF">Airi02_093990</name>
</gene>
<comment type="caution">
    <text evidence="2">The sequence shown here is derived from an EMBL/GenBank/DDBJ whole genome shotgun (WGS) entry which is preliminary data.</text>
</comment>
<organism evidence="2 3">
    <name type="scientific">Actinoallomurus iriomotensis</name>
    <dbReference type="NCBI Taxonomy" id="478107"/>
    <lineage>
        <taxon>Bacteria</taxon>
        <taxon>Bacillati</taxon>
        <taxon>Actinomycetota</taxon>
        <taxon>Actinomycetes</taxon>
        <taxon>Streptosporangiales</taxon>
        <taxon>Thermomonosporaceae</taxon>
        <taxon>Actinoallomurus</taxon>
    </lineage>
</organism>
<name>A0A9W6SAU3_9ACTN</name>
<keyword evidence="3" id="KW-1185">Reference proteome</keyword>
<feature type="chain" id="PRO_5040735445" evidence="1">
    <location>
        <begin position="22"/>
        <end position="297"/>
    </location>
</feature>